<accession>A0A1P8K106</accession>
<dbReference type="InterPro" id="IPR021783">
    <property type="entry name" value="DUF3348"/>
</dbReference>
<evidence type="ECO:0000313" key="3">
    <source>
        <dbReference type="Proteomes" id="UP000186609"/>
    </source>
</evidence>
<keyword evidence="3" id="KW-1185">Reference proteome</keyword>
<evidence type="ECO:0000256" key="1">
    <source>
        <dbReference type="SAM" id="MobiDB-lite"/>
    </source>
</evidence>
<gene>
    <name evidence="2" type="ORF">RD110_22865</name>
</gene>
<dbReference type="STRING" id="1842727.RD110_22865"/>
<evidence type="ECO:0000313" key="2">
    <source>
        <dbReference type="EMBL" id="APW39693.1"/>
    </source>
</evidence>
<reference evidence="2 3" key="1">
    <citation type="submission" date="2017-01" db="EMBL/GenBank/DDBJ databases">
        <authorList>
            <person name="Mah S.A."/>
            <person name="Swanson W.J."/>
            <person name="Moy G.W."/>
            <person name="Vacquier V.D."/>
        </authorList>
    </citation>
    <scope>NUCLEOTIDE SEQUENCE [LARGE SCALE GENOMIC DNA]</scope>
    <source>
        <strain evidence="2 3">DCY110</strain>
    </source>
</reference>
<evidence type="ECO:0008006" key="4">
    <source>
        <dbReference type="Google" id="ProtNLM"/>
    </source>
</evidence>
<dbReference type="KEGG" id="rhy:RD110_22865"/>
<proteinExistence type="predicted"/>
<organism evidence="2 3">
    <name type="scientific">Rhodoferax koreensis</name>
    <dbReference type="NCBI Taxonomy" id="1842727"/>
    <lineage>
        <taxon>Bacteria</taxon>
        <taxon>Pseudomonadati</taxon>
        <taxon>Pseudomonadota</taxon>
        <taxon>Betaproteobacteria</taxon>
        <taxon>Burkholderiales</taxon>
        <taxon>Comamonadaceae</taxon>
        <taxon>Rhodoferax</taxon>
    </lineage>
</organism>
<dbReference type="Proteomes" id="UP000186609">
    <property type="component" value="Chromosome"/>
</dbReference>
<sequence length="254" mass="28679">MYLRRNFNSSKLVRLLGDASAVDADTSRQDIAERLSAWVGVFDSVTLHAAHQSIRAVVSADRAEPPSARALALQEQVHRVRSVLEKAITTNEVEAGGDRRSRHAAGPVEPTPEEQADFAPQRQRYLDQQRNMDLMIGPLRANLREALAAASPRLRQLAALDAVWEQMLEPHERRLLPTMPGFLERRFQQLRNDHAQDDPAAWRRPGGWLDVFDRTLQEVLLAELDARLQPVMGLMEAWNSGASRHSNKEVEKHP</sequence>
<dbReference type="Pfam" id="PF11828">
    <property type="entry name" value="DUF3348"/>
    <property type="match status" value="1"/>
</dbReference>
<dbReference type="EMBL" id="CP019236">
    <property type="protein sequence ID" value="APW39693.1"/>
    <property type="molecule type" value="Genomic_DNA"/>
</dbReference>
<dbReference type="AlphaFoldDB" id="A0A1P8K106"/>
<feature type="region of interest" description="Disordered" evidence="1">
    <location>
        <begin position="88"/>
        <end position="120"/>
    </location>
</feature>
<name>A0A1P8K106_9BURK</name>
<protein>
    <recommendedName>
        <fullName evidence="4">DUF3348 domain-containing protein</fullName>
    </recommendedName>
</protein>